<evidence type="ECO:0000259" key="3">
    <source>
        <dbReference type="Pfam" id="PF25390"/>
    </source>
</evidence>
<dbReference type="Pfam" id="PF25390">
    <property type="entry name" value="WD40_RLD"/>
    <property type="match status" value="1"/>
</dbReference>
<name>F0Y9H3_AURAN</name>
<proteinExistence type="predicted"/>
<keyword evidence="5" id="KW-1185">Reference proteome</keyword>
<organism evidence="5">
    <name type="scientific">Aureococcus anophagefferens</name>
    <name type="common">Harmful bloom alga</name>
    <dbReference type="NCBI Taxonomy" id="44056"/>
    <lineage>
        <taxon>Eukaryota</taxon>
        <taxon>Sar</taxon>
        <taxon>Stramenopiles</taxon>
        <taxon>Ochrophyta</taxon>
        <taxon>Pelagophyceae</taxon>
        <taxon>Pelagomonadales</taxon>
        <taxon>Pelagomonadaceae</taxon>
        <taxon>Aureococcus</taxon>
    </lineage>
</organism>
<keyword evidence="1" id="KW-0677">Repeat</keyword>
<sequence length="189" mass="19366">ILQVAAGGQHSMVLCYDGRVYACGLNENGQLGLGREGGSVNGLELPRINVSSIACGSMHSAALSSLGHLYTWGNGSMGQLGLGDRQSRCKPQRVKGPLERGAAVLLCGGSHTVVLTSTKEVFTFGDNSYGQLGIGSKAARARARATPTRVESLAGMDICFVAAGMAASGALTVSGAVYMWGQQSCGQLG</sequence>
<feature type="repeat" description="RCC1" evidence="2">
    <location>
        <begin position="67"/>
        <end position="118"/>
    </location>
</feature>
<dbReference type="RefSeq" id="XP_009036861.1">
    <property type="nucleotide sequence ID" value="XM_009038613.1"/>
</dbReference>
<evidence type="ECO:0000313" key="5">
    <source>
        <dbReference type="Proteomes" id="UP000002729"/>
    </source>
</evidence>
<reference evidence="4 5" key="1">
    <citation type="journal article" date="2011" name="Proc. Natl. Acad. Sci. U.S.A.">
        <title>Niche of harmful alga Aureococcus anophagefferens revealed through ecogenomics.</title>
        <authorList>
            <person name="Gobler C.J."/>
            <person name="Berry D.L."/>
            <person name="Dyhrman S.T."/>
            <person name="Wilhelm S.W."/>
            <person name="Salamov A."/>
            <person name="Lobanov A.V."/>
            <person name="Zhang Y."/>
            <person name="Collier J.L."/>
            <person name="Wurch L.L."/>
            <person name="Kustka A.B."/>
            <person name="Dill B.D."/>
            <person name="Shah M."/>
            <person name="VerBerkmoes N.C."/>
            <person name="Kuo A."/>
            <person name="Terry A."/>
            <person name="Pangilinan J."/>
            <person name="Lindquist E.A."/>
            <person name="Lucas S."/>
            <person name="Paulsen I.T."/>
            <person name="Hattenrath-Lehmann T.K."/>
            <person name="Talmage S.C."/>
            <person name="Walker E.A."/>
            <person name="Koch F."/>
            <person name="Burson A.M."/>
            <person name="Marcoval M.A."/>
            <person name="Tang Y.Z."/>
            <person name="Lecleir G.R."/>
            <person name="Coyne K.J."/>
            <person name="Berg G.M."/>
            <person name="Bertrand E.M."/>
            <person name="Saito M.A."/>
            <person name="Gladyshev V.N."/>
            <person name="Grigoriev I.V."/>
        </authorList>
    </citation>
    <scope>NUCLEOTIDE SEQUENCE [LARGE SCALE GENOMIC DNA]</scope>
    <source>
        <strain evidence="5">CCMP 1984</strain>
    </source>
</reference>
<feature type="repeat" description="RCC1" evidence="2">
    <location>
        <begin position="175"/>
        <end position="189"/>
    </location>
</feature>
<dbReference type="PANTHER" id="PTHR22872">
    <property type="entry name" value="BTK-BINDING PROTEIN-RELATED"/>
    <property type="match status" value="1"/>
</dbReference>
<dbReference type="Gene3D" id="2.130.10.30">
    <property type="entry name" value="Regulator of chromosome condensation 1/beta-lactamase-inhibitor protein II"/>
    <property type="match status" value="2"/>
</dbReference>
<dbReference type="SUPFAM" id="SSF50985">
    <property type="entry name" value="RCC1/BLIP-II"/>
    <property type="match status" value="1"/>
</dbReference>
<evidence type="ECO:0000313" key="4">
    <source>
        <dbReference type="EMBL" id="EGB08340.1"/>
    </source>
</evidence>
<dbReference type="OMA" id="LAGMDIC"/>
<feature type="domain" description="RCC1-like" evidence="3">
    <location>
        <begin position="2"/>
        <end position="189"/>
    </location>
</feature>
<dbReference type="EMBL" id="GL833128">
    <property type="protein sequence ID" value="EGB08340.1"/>
    <property type="molecule type" value="Genomic_DNA"/>
</dbReference>
<feature type="repeat" description="RCC1" evidence="2">
    <location>
        <begin position="119"/>
        <end position="174"/>
    </location>
</feature>
<feature type="non-terminal residue" evidence="4">
    <location>
        <position position="189"/>
    </location>
</feature>
<evidence type="ECO:0000256" key="2">
    <source>
        <dbReference type="PROSITE-ProRule" id="PRU00235"/>
    </source>
</evidence>
<dbReference type="OrthoDB" id="10256179at2759"/>
<dbReference type="InParanoid" id="F0Y9H3"/>
<dbReference type="PROSITE" id="PS50012">
    <property type="entry name" value="RCC1_3"/>
    <property type="match status" value="4"/>
</dbReference>
<dbReference type="InterPro" id="IPR000408">
    <property type="entry name" value="Reg_chr_condens"/>
</dbReference>
<dbReference type="PROSITE" id="PS00626">
    <property type="entry name" value="RCC1_2"/>
    <property type="match status" value="2"/>
</dbReference>
<feature type="repeat" description="RCC1" evidence="2">
    <location>
        <begin position="18"/>
        <end position="66"/>
    </location>
</feature>
<protein>
    <recommendedName>
        <fullName evidence="3">RCC1-like domain-containing protein</fullName>
    </recommendedName>
</protein>
<gene>
    <name evidence="4" type="ORF">AURANDRAFT_4756</name>
</gene>
<dbReference type="PRINTS" id="PR00633">
    <property type="entry name" value="RCCNDNSATION"/>
</dbReference>
<dbReference type="InterPro" id="IPR009091">
    <property type="entry name" value="RCC1/BLIP-II"/>
</dbReference>
<dbReference type="AlphaFoldDB" id="F0Y9H3"/>
<dbReference type="eggNOG" id="KOG0941">
    <property type="taxonomic scope" value="Eukaryota"/>
</dbReference>
<accession>F0Y9H3</accession>
<evidence type="ECO:0000256" key="1">
    <source>
        <dbReference type="ARBA" id="ARBA00022737"/>
    </source>
</evidence>
<dbReference type="GeneID" id="20222076"/>
<dbReference type="KEGG" id="aaf:AURANDRAFT_4756"/>
<feature type="non-terminal residue" evidence="4">
    <location>
        <position position="1"/>
    </location>
</feature>
<dbReference type="InterPro" id="IPR058923">
    <property type="entry name" value="RCC1-like_dom"/>
</dbReference>
<dbReference type="Proteomes" id="UP000002729">
    <property type="component" value="Unassembled WGS sequence"/>
</dbReference>
<dbReference type="InterPro" id="IPR051625">
    <property type="entry name" value="Signaling_Regulatory_Domain"/>
</dbReference>